<dbReference type="AlphaFoldDB" id="A0A4Q2V050"/>
<dbReference type="Proteomes" id="UP000290540">
    <property type="component" value="Unassembled WGS sequence"/>
</dbReference>
<gene>
    <name evidence="2" type="ORF">BFJ63_vAg16850</name>
</gene>
<comment type="caution">
    <text evidence="2">The sequence shown here is derived from an EMBL/GenBank/DDBJ whole genome shotgun (WGS) entry which is preliminary data.</text>
</comment>
<sequence length="470" mass="52074">MPLQSKRTVKVHEIPVGTTKEQYLDFVEHLCTKPKKSSGFRLPLAGRFKGTCKPKPALQTSIDEAEQPSVSKDETGPPSTSKDEANPPSTLRGEAQPAAPLLESQGEISQLIEKGWTETTFCLQNGHPVGTVSFSNETLKNEALARHKKDKTSRWKDWTVEDNFKGITILYEAPDAEVDICAVHGLGGNAIDTWTANNGRMWLRDFLPVSNHFKGSRIMTFGFDSDLTDRSTVMELENWAETLLLSLNEVRTTDKATANAMEELAFDNHISNLSQEKTRMLHSKRQPPATHRNYQAMARLNLTPNCKNISLSQCGILFLATPHSGSNKADWNDFLVATAHVIGGVRPETVKTLKTFNSASVWDTAAFLKLSPCPPFRCFAEGLKMRVKGTNQHIVTQASATLGENQAFMIMDADHSSICKFNSWLGTYVTISTALFEVFNKVATSGIQHPGARQERRVSTHDRTDPIAQS</sequence>
<dbReference type="InterPro" id="IPR052374">
    <property type="entry name" value="SERAC1"/>
</dbReference>
<evidence type="ECO:0000313" key="3">
    <source>
        <dbReference type="Proteomes" id="UP000290540"/>
    </source>
</evidence>
<accession>A0A4Q2V050</accession>
<dbReference type="PANTHER" id="PTHR48182:SF3">
    <property type="entry name" value="DUF676 DOMAIN-CONTAINING PROTEIN"/>
    <property type="match status" value="1"/>
</dbReference>
<protein>
    <submittedName>
        <fullName evidence="2">Uncharacterized protein</fullName>
    </submittedName>
</protein>
<dbReference type="PANTHER" id="PTHR48182">
    <property type="entry name" value="PROTEIN SERAC1"/>
    <property type="match status" value="1"/>
</dbReference>
<organism evidence="2 3">
    <name type="scientific">Fusarium oxysporum f. sp. narcissi</name>
    <dbReference type="NCBI Taxonomy" id="451672"/>
    <lineage>
        <taxon>Eukaryota</taxon>
        <taxon>Fungi</taxon>
        <taxon>Dikarya</taxon>
        <taxon>Ascomycota</taxon>
        <taxon>Pezizomycotina</taxon>
        <taxon>Sordariomycetes</taxon>
        <taxon>Hypocreomycetidae</taxon>
        <taxon>Hypocreales</taxon>
        <taxon>Nectriaceae</taxon>
        <taxon>Fusarium</taxon>
        <taxon>Fusarium oxysporum species complex</taxon>
    </lineage>
</organism>
<evidence type="ECO:0000256" key="1">
    <source>
        <dbReference type="SAM" id="MobiDB-lite"/>
    </source>
</evidence>
<feature type="compositionally biased region" description="Basic and acidic residues" evidence="1">
    <location>
        <begin position="71"/>
        <end position="85"/>
    </location>
</feature>
<feature type="compositionally biased region" description="Basic and acidic residues" evidence="1">
    <location>
        <begin position="452"/>
        <end position="470"/>
    </location>
</feature>
<feature type="region of interest" description="Disordered" evidence="1">
    <location>
        <begin position="449"/>
        <end position="470"/>
    </location>
</feature>
<name>A0A4Q2V050_FUSOX</name>
<reference evidence="2 3" key="1">
    <citation type="submission" date="2016-12" db="EMBL/GenBank/DDBJ databases">
        <title>Draft genome sequence of Fusarium oxysporum causing rot on Narcissus.</title>
        <authorList>
            <person name="Armitage A.D."/>
            <person name="Taylor A."/>
            <person name="Clarkson J.P."/>
            <person name="Harrison R.J."/>
            <person name="Jackson A.C."/>
        </authorList>
    </citation>
    <scope>NUCLEOTIDE SEQUENCE [LARGE SCALE GENOMIC DNA]</scope>
    <source>
        <strain evidence="2 3">N139</strain>
    </source>
</reference>
<proteinExistence type="predicted"/>
<evidence type="ECO:0000313" key="2">
    <source>
        <dbReference type="EMBL" id="RYC80265.1"/>
    </source>
</evidence>
<dbReference type="EMBL" id="MQTW01000403">
    <property type="protein sequence ID" value="RYC80265.1"/>
    <property type="molecule type" value="Genomic_DNA"/>
</dbReference>
<feature type="region of interest" description="Disordered" evidence="1">
    <location>
        <begin position="53"/>
        <end position="103"/>
    </location>
</feature>